<evidence type="ECO:0000313" key="2">
    <source>
        <dbReference type="Proteomes" id="UP000593571"/>
    </source>
</evidence>
<proteinExistence type="predicted"/>
<dbReference type="AlphaFoldDB" id="A0A7J8G8I3"/>
<name>A0A7J8G8I3_ROUAE</name>
<gene>
    <name evidence="1" type="ORF">HJG63_005391</name>
</gene>
<keyword evidence="2" id="KW-1185">Reference proteome</keyword>
<accession>A0A7J8G8I3</accession>
<dbReference type="EMBL" id="JACASE010000006">
    <property type="protein sequence ID" value="KAF6456121.1"/>
    <property type="molecule type" value="Genomic_DNA"/>
</dbReference>
<organism evidence="1 2">
    <name type="scientific">Rousettus aegyptiacus</name>
    <name type="common">Egyptian fruit bat</name>
    <name type="synonym">Pteropus aegyptiacus</name>
    <dbReference type="NCBI Taxonomy" id="9407"/>
    <lineage>
        <taxon>Eukaryota</taxon>
        <taxon>Metazoa</taxon>
        <taxon>Chordata</taxon>
        <taxon>Craniata</taxon>
        <taxon>Vertebrata</taxon>
        <taxon>Euteleostomi</taxon>
        <taxon>Mammalia</taxon>
        <taxon>Eutheria</taxon>
        <taxon>Laurasiatheria</taxon>
        <taxon>Chiroptera</taxon>
        <taxon>Yinpterochiroptera</taxon>
        <taxon>Pteropodoidea</taxon>
        <taxon>Pteropodidae</taxon>
        <taxon>Rousettinae</taxon>
        <taxon>Rousettus</taxon>
    </lineage>
</organism>
<reference evidence="1 2" key="1">
    <citation type="journal article" date="2020" name="Nature">
        <title>Six reference-quality genomes reveal evolution of bat adaptations.</title>
        <authorList>
            <person name="Jebb D."/>
            <person name="Huang Z."/>
            <person name="Pippel M."/>
            <person name="Hughes G.M."/>
            <person name="Lavrichenko K."/>
            <person name="Devanna P."/>
            <person name="Winkler S."/>
            <person name="Jermiin L.S."/>
            <person name="Skirmuntt E.C."/>
            <person name="Katzourakis A."/>
            <person name="Burkitt-Gray L."/>
            <person name="Ray D.A."/>
            <person name="Sullivan K.A.M."/>
            <person name="Roscito J.G."/>
            <person name="Kirilenko B.M."/>
            <person name="Davalos L.M."/>
            <person name="Corthals A.P."/>
            <person name="Power M.L."/>
            <person name="Jones G."/>
            <person name="Ransome R.D."/>
            <person name="Dechmann D.K.N."/>
            <person name="Locatelli A.G."/>
            <person name="Puechmaille S.J."/>
            <person name="Fedrigo O."/>
            <person name="Jarvis E.D."/>
            <person name="Hiller M."/>
            <person name="Vernes S.C."/>
            <person name="Myers E.W."/>
            <person name="Teeling E.C."/>
        </authorList>
    </citation>
    <scope>NUCLEOTIDE SEQUENCE [LARGE SCALE GENOMIC DNA]</scope>
    <source>
        <strain evidence="1">MRouAeg1</strain>
        <tissue evidence="1">Muscle</tissue>
    </source>
</reference>
<evidence type="ECO:0000313" key="1">
    <source>
        <dbReference type="EMBL" id="KAF6456121.1"/>
    </source>
</evidence>
<keyword evidence="1" id="KW-0675">Receptor</keyword>
<comment type="caution">
    <text evidence="1">The sequence shown here is derived from an EMBL/GenBank/DDBJ whole genome shotgun (WGS) entry which is preliminary data.</text>
</comment>
<sequence length="83" mass="9168">MPCFSLSTMSFHPPVPRWVSSTRNIMKKTSFYTLRTVMKVSMVCEAAAPSVGGPVLQRKRWPPLPCPLPSSSSNTTALQIRTS</sequence>
<protein>
    <submittedName>
        <fullName evidence="1">GABA type A receptor-associated protein</fullName>
    </submittedName>
</protein>
<dbReference type="Proteomes" id="UP000593571">
    <property type="component" value="Unassembled WGS sequence"/>
</dbReference>